<accession>A0A061SDC7</accession>
<proteinExistence type="predicted"/>
<dbReference type="GO" id="GO:0006816">
    <property type="term" value="P:calcium ion transport"/>
    <property type="evidence" value="ECO:0007669"/>
    <property type="project" value="TreeGrafter"/>
</dbReference>
<evidence type="ECO:0000256" key="4">
    <source>
        <dbReference type="ARBA" id="ARBA00022989"/>
    </source>
</evidence>
<feature type="compositionally biased region" description="Gly residues" evidence="6">
    <location>
        <begin position="65"/>
        <end position="77"/>
    </location>
</feature>
<reference evidence="7" key="1">
    <citation type="submission" date="2014-05" db="EMBL/GenBank/DDBJ databases">
        <title>The transcriptome of the halophilic microalga Tetraselmis sp. GSL018 isolated from the Great Salt Lake, Utah.</title>
        <authorList>
            <person name="Jinkerson R.E."/>
            <person name="D'Adamo S."/>
            <person name="Posewitz M.C."/>
        </authorList>
    </citation>
    <scope>NUCLEOTIDE SEQUENCE</scope>
    <source>
        <strain evidence="7">GSL018</strain>
    </source>
</reference>
<evidence type="ECO:0008006" key="8">
    <source>
        <dbReference type="Google" id="ProtNLM"/>
    </source>
</evidence>
<keyword evidence="3" id="KW-0712">Selenocysteine</keyword>
<keyword evidence="5" id="KW-0472">Membrane</keyword>
<evidence type="ECO:0000313" key="7">
    <source>
        <dbReference type="EMBL" id="JAC83122.1"/>
    </source>
</evidence>
<gene>
    <name evidence="7" type="ORF">TSPGSL018_4128</name>
</gene>
<dbReference type="GO" id="GO:0005789">
    <property type="term" value="C:endoplasmic reticulum membrane"/>
    <property type="evidence" value="ECO:0007669"/>
    <property type="project" value="TreeGrafter"/>
</dbReference>
<keyword evidence="2" id="KW-0812">Transmembrane</keyword>
<dbReference type="AlphaFoldDB" id="A0A061SDC7"/>
<dbReference type="InterPro" id="IPR024491">
    <property type="entry name" value="Se_SelK/SelG"/>
</dbReference>
<protein>
    <recommendedName>
        <fullName evidence="8">Selenoprotein K</fullName>
    </recommendedName>
</protein>
<dbReference type="PANTHER" id="PTHR16875:SF0">
    <property type="entry name" value="SELENOPROTEIN K"/>
    <property type="match status" value="1"/>
</dbReference>
<sequence>MPYVQGGRVLDQRSPWRLSLFSDIFWSTVNLIHAFFSTLLSPQAEEDYIQKRRGGSRTSHQSGPWGPGGGGGGGRPGGGPPGPRISGMANLRTVSQARPAGG</sequence>
<dbReference type="EMBL" id="GBEZ01001893">
    <property type="protein sequence ID" value="JAC83122.1"/>
    <property type="molecule type" value="Transcribed_RNA"/>
</dbReference>
<feature type="region of interest" description="Disordered" evidence="6">
    <location>
        <begin position="49"/>
        <end position="102"/>
    </location>
</feature>
<evidence type="ECO:0000256" key="6">
    <source>
        <dbReference type="SAM" id="MobiDB-lite"/>
    </source>
</evidence>
<evidence type="ECO:0000256" key="3">
    <source>
        <dbReference type="ARBA" id="ARBA00022933"/>
    </source>
</evidence>
<evidence type="ECO:0000256" key="1">
    <source>
        <dbReference type="ARBA" id="ARBA00004167"/>
    </source>
</evidence>
<evidence type="ECO:0000256" key="2">
    <source>
        <dbReference type="ARBA" id="ARBA00022692"/>
    </source>
</evidence>
<dbReference type="GO" id="GO:0005794">
    <property type="term" value="C:Golgi apparatus"/>
    <property type="evidence" value="ECO:0007669"/>
    <property type="project" value="TreeGrafter"/>
</dbReference>
<keyword evidence="4" id="KW-1133">Transmembrane helix</keyword>
<organism evidence="7">
    <name type="scientific">Tetraselmis sp. GSL018</name>
    <dbReference type="NCBI Taxonomy" id="582737"/>
    <lineage>
        <taxon>Eukaryota</taxon>
        <taxon>Viridiplantae</taxon>
        <taxon>Chlorophyta</taxon>
        <taxon>core chlorophytes</taxon>
        <taxon>Chlorodendrophyceae</taxon>
        <taxon>Chlorodendrales</taxon>
        <taxon>Chlorodendraceae</taxon>
        <taxon>Tetraselmis</taxon>
    </lineage>
</organism>
<comment type="subcellular location">
    <subcellularLocation>
        <location evidence="1">Membrane</location>
        <topology evidence="1">Single-pass membrane protein</topology>
    </subcellularLocation>
</comment>
<dbReference type="Pfam" id="PF10961">
    <property type="entry name" value="SelK_SelG"/>
    <property type="match status" value="1"/>
</dbReference>
<dbReference type="GO" id="GO:0032469">
    <property type="term" value="P:endoplasmic reticulum calcium ion homeostasis"/>
    <property type="evidence" value="ECO:0007669"/>
    <property type="project" value="TreeGrafter"/>
</dbReference>
<name>A0A061SDC7_9CHLO</name>
<evidence type="ECO:0000256" key="5">
    <source>
        <dbReference type="ARBA" id="ARBA00023136"/>
    </source>
</evidence>
<dbReference type="PANTHER" id="PTHR16875">
    <property type="entry name" value="SELENOPROTEIN K"/>
    <property type="match status" value="1"/>
</dbReference>